<comment type="caution">
    <text evidence="3">The sequence shown here is derived from an EMBL/GenBank/DDBJ whole genome shotgun (WGS) entry which is preliminary data.</text>
</comment>
<sequence>MKLSSFITFSFLIATVSANAIPKNAEDTPHQLVKRNGRDSLYRQLNERLERTNQRYKGIVEDYDKEKQAKEDLEQKLTEAKNALENMGATSESEEEKLQEAFKSASEAYDLQVEAAKGANDLVLSVKFQLEQCVFAVQAMDDHRELIREYNGNHPNLPMVRETVRINYYVPLLDKQVKNICGEAKDLAWSAAEYKTKVDSLYAEMKAATGSNKDELKKKYLEVSAQYKETQEDSENMQYFNYPPKPSSL</sequence>
<evidence type="ECO:0000256" key="2">
    <source>
        <dbReference type="SAM" id="SignalP"/>
    </source>
</evidence>
<evidence type="ECO:0000313" key="4">
    <source>
        <dbReference type="Proteomes" id="UP001648503"/>
    </source>
</evidence>
<keyword evidence="2" id="KW-0732">Signal</keyword>
<proteinExistence type="predicted"/>
<gene>
    <name evidence="3" type="ORF">BASA50_004293</name>
</gene>
<dbReference type="Proteomes" id="UP001648503">
    <property type="component" value="Unassembled WGS sequence"/>
</dbReference>
<evidence type="ECO:0000313" key="3">
    <source>
        <dbReference type="EMBL" id="KAH6597688.1"/>
    </source>
</evidence>
<keyword evidence="1" id="KW-0175">Coiled coil</keyword>
<name>A0ABQ8FFZ3_9FUNG</name>
<evidence type="ECO:0000256" key="1">
    <source>
        <dbReference type="SAM" id="Coils"/>
    </source>
</evidence>
<dbReference type="EMBL" id="JAFCIX010000136">
    <property type="protein sequence ID" value="KAH6597688.1"/>
    <property type="molecule type" value="Genomic_DNA"/>
</dbReference>
<feature type="signal peptide" evidence="2">
    <location>
        <begin position="1"/>
        <end position="18"/>
    </location>
</feature>
<protein>
    <recommendedName>
        <fullName evidence="5">BAR domain-containing protein</fullName>
    </recommendedName>
</protein>
<accession>A0ABQ8FFZ3</accession>
<keyword evidence="4" id="KW-1185">Reference proteome</keyword>
<organism evidence="3 4">
    <name type="scientific">Batrachochytrium salamandrivorans</name>
    <dbReference type="NCBI Taxonomy" id="1357716"/>
    <lineage>
        <taxon>Eukaryota</taxon>
        <taxon>Fungi</taxon>
        <taxon>Fungi incertae sedis</taxon>
        <taxon>Chytridiomycota</taxon>
        <taxon>Chytridiomycota incertae sedis</taxon>
        <taxon>Chytridiomycetes</taxon>
        <taxon>Rhizophydiales</taxon>
        <taxon>Rhizophydiales incertae sedis</taxon>
        <taxon>Batrachochytrium</taxon>
    </lineage>
</organism>
<feature type="chain" id="PRO_5046066429" description="BAR domain-containing protein" evidence="2">
    <location>
        <begin position="19"/>
        <end position="249"/>
    </location>
</feature>
<reference evidence="3 4" key="1">
    <citation type="submission" date="2021-02" db="EMBL/GenBank/DDBJ databases">
        <title>Variation within the Batrachochytrium salamandrivorans European outbreak.</title>
        <authorList>
            <person name="Kelly M."/>
            <person name="Pasmans F."/>
            <person name="Shea T.P."/>
            <person name="Munoz J.F."/>
            <person name="Carranza S."/>
            <person name="Cuomo C.A."/>
            <person name="Martel A."/>
        </authorList>
    </citation>
    <scope>NUCLEOTIDE SEQUENCE [LARGE SCALE GENOMIC DNA]</scope>
    <source>
        <strain evidence="3 4">AMFP18/2</strain>
    </source>
</reference>
<feature type="coiled-coil region" evidence="1">
    <location>
        <begin position="42"/>
        <end position="97"/>
    </location>
</feature>
<evidence type="ECO:0008006" key="5">
    <source>
        <dbReference type="Google" id="ProtNLM"/>
    </source>
</evidence>